<sequence>MKMECQDLASALLGERSGGFQEGDVGGFLPRVPREQVKQEPGQGSLQQWEAQWQEFLKAVEAPHPQRAGSPWPEVGLQEATRLCTEAVQGPPEVEEQNPCAGRPSEKMRRRNPVSWVKNTVAWSFGGLAETSGIIRLPSSPGGVWHSEAEGDSEGLILVTVQHQEVEDGTLDQVGPQRLQRKHLGPGQERRNESMAVQVGPQEATRLCTEAVQEPPEVEQQNPACRKAKRENEEEEPGLLGGVWRCEAEGESEGLTLVTVLHQEVEDDTLDQKGPQWMKIKHLGGAVEERRNESMAVQACSTEYSNLN</sequence>
<comment type="caution">
    <text evidence="2">The sequence shown here is derived from an EMBL/GenBank/DDBJ whole genome shotgun (WGS) entry which is preliminary data.</text>
</comment>
<evidence type="ECO:0000313" key="2">
    <source>
        <dbReference type="EMBL" id="KAJ7303235.1"/>
    </source>
</evidence>
<evidence type="ECO:0000256" key="1">
    <source>
        <dbReference type="SAM" id="MobiDB-lite"/>
    </source>
</evidence>
<dbReference type="Proteomes" id="UP001142489">
    <property type="component" value="Unassembled WGS sequence"/>
</dbReference>
<keyword evidence="3" id="KW-1185">Reference proteome</keyword>
<dbReference type="AlphaFoldDB" id="A0A9Q0X5X9"/>
<feature type="region of interest" description="Disordered" evidence="1">
    <location>
        <begin position="88"/>
        <end position="112"/>
    </location>
</feature>
<organism evidence="2 3">
    <name type="scientific">Phrynocephalus forsythii</name>
    <dbReference type="NCBI Taxonomy" id="171643"/>
    <lineage>
        <taxon>Eukaryota</taxon>
        <taxon>Metazoa</taxon>
        <taxon>Chordata</taxon>
        <taxon>Craniata</taxon>
        <taxon>Vertebrata</taxon>
        <taxon>Euteleostomi</taxon>
        <taxon>Lepidosauria</taxon>
        <taxon>Squamata</taxon>
        <taxon>Bifurcata</taxon>
        <taxon>Unidentata</taxon>
        <taxon>Episquamata</taxon>
        <taxon>Toxicofera</taxon>
        <taxon>Iguania</taxon>
        <taxon>Acrodonta</taxon>
        <taxon>Agamidae</taxon>
        <taxon>Agaminae</taxon>
        <taxon>Phrynocephalus</taxon>
    </lineage>
</organism>
<reference evidence="2" key="1">
    <citation type="journal article" date="2023" name="DNA Res.">
        <title>Chromosome-level genome assembly of Phrynocephalus forsythii using third-generation DNA sequencing and Hi-C analysis.</title>
        <authorList>
            <person name="Qi Y."/>
            <person name="Zhao W."/>
            <person name="Zhao Y."/>
            <person name="Niu C."/>
            <person name="Cao S."/>
            <person name="Zhang Y."/>
        </authorList>
    </citation>
    <scope>NUCLEOTIDE SEQUENCE</scope>
    <source>
        <tissue evidence="2">Muscle</tissue>
    </source>
</reference>
<accession>A0A9Q0X5X9</accession>
<feature type="region of interest" description="Disordered" evidence="1">
    <location>
        <begin position="212"/>
        <end position="241"/>
    </location>
</feature>
<feature type="compositionally biased region" description="Low complexity" evidence="1">
    <location>
        <begin position="212"/>
        <end position="221"/>
    </location>
</feature>
<dbReference type="EMBL" id="JAPFRF010000024">
    <property type="protein sequence ID" value="KAJ7303235.1"/>
    <property type="molecule type" value="Genomic_DNA"/>
</dbReference>
<name>A0A9Q0X5X9_9SAUR</name>
<protein>
    <submittedName>
        <fullName evidence="2">Uncharacterized protein</fullName>
    </submittedName>
</protein>
<proteinExistence type="predicted"/>
<gene>
    <name evidence="2" type="ORF">JRQ81_012171</name>
</gene>
<evidence type="ECO:0000313" key="3">
    <source>
        <dbReference type="Proteomes" id="UP001142489"/>
    </source>
</evidence>